<protein>
    <submittedName>
        <fullName evidence="1">Uncharacterized protein</fullName>
    </submittedName>
</protein>
<sequence length="90" mass="9434">MLAFTLSSKALAFFAFSIVVCPAAQTKITPSAIVDKTAASVTKHAGGESKSTISYTFFNSSSNIFILFDPRSSEGLGGIGPDDNMSKFST</sequence>
<dbReference type="EMBL" id="VSSQ01057174">
    <property type="protein sequence ID" value="MPN10986.1"/>
    <property type="molecule type" value="Genomic_DNA"/>
</dbReference>
<comment type="caution">
    <text evidence="1">The sequence shown here is derived from an EMBL/GenBank/DDBJ whole genome shotgun (WGS) entry which is preliminary data.</text>
</comment>
<gene>
    <name evidence="1" type="ORF">SDC9_158284</name>
</gene>
<organism evidence="1">
    <name type="scientific">bioreactor metagenome</name>
    <dbReference type="NCBI Taxonomy" id="1076179"/>
    <lineage>
        <taxon>unclassified sequences</taxon>
        <taxon>metagenomes</taxon>
        <taxon>ecological metagenomes</taxon>
    </lineage>
</organism>
<dbReference type="AlphaFoldDB" id="A0A645FBJ3"/>
<proteinExistence type="predicted"/>
<accession>A0A645FBJ3</accession>
<evidence type="ECO:0000313" key="1">
    <source>
        <dbReference type="EMBL" id="MPN10986.1"/>
    </source>
</evidence>
<name>A0A645FBJ3_9ZZZZ</name>
<reference evidence="1" key="1">
    <citation type="submission" date="2019-08" db="EMBL/GenBank/DDBJ databases">
        <authorList>
            <person name="Kucharzyk K."/>
            <person name="Murdoch R.W."/>
            <person name="Higgins S."/>
            <person name="Loffler F."/>
        </authorList>
    </citation>
    <scope>NUCLEOTIDE SEQUENCE</scope>
</reference>